<accession>C3YJP8</accession>
<dbReference type="PANTHER" id="PTHR21553">
    <property type="entry name" value="ALMS1-RELATED"/>
    <property type="match status" value="1"/>
</dbReference>
<sequence length="141" mass="16873">MHQSKVKRKVAGRLLRLSPNEEARLIQEEKERRRKLRLQQVRQQEKAFASQVRKDVKDRKEQQISKIAAELKEEWHHEQQEKQRSLQTLYDSSVKKVGEAHQEAKENVPDYDLRFAMAVEDQRKADERHVKAVRALRVLRE</sequence>
<dbReference type="eggNOG" id="ENOG502QSZR">
    <property type="taxonomic scope" value="Eukaryota"/>
</dbReference>
<feature type="non-terminal residue" evidence="1">
    <location>
        <position position="141"/>
    </location>
</feature>
<gene>
    <name evidence="1" type="ORF">BRAFLDRAFT_208068</name>
</gene>
<dbReference type="PANTHER" id="PTHR21553:SF26">
    <property type="entry name" value="ALMS MOTIF DOMAIN-CONTAINING PROTEIN"/>
    <property type="match status" value="1"/>
</dbReference>
<protein>
    <submittedName>
        <fullName evidence="1">Uncharacterized protein</fullName>
    </submittedName>
</protein>
<dbReference type="EMBL" id="GG666520">
    <property type="protein sequence ID" value="EEN59355.1"/>
    <property type="molecule type" value="Genomic_DNA"/>
</dbReference>
<organism>
    <name type="scientific">Branchiostoma floridae</name>
    <name type="common">Florida lancelet</name>
    <name type="synonym">Amphioxus</name>
    <dbReference type="NCBI Taxonomy" id="7739"/>
    <lineage>
        <taxon>Eukaryota</taxon>
        <taxon>Metazoa</taxon>
        <taxon>Chordata</taxon>
        <taxon>Cephalochordata</taxon>
        <taxon>Leptocardii</taxon>
        <taxon>Amphioxiformes</taxon>
        <taxon>Branchiostomatidae</taxon>
        <taxon>Branchiostoma</taxon>
    </lineage>
</organism>
<reference evidence="1" key="1">
    <citation type="journal article" date="2008" name="Nature">
        <title>The amphioxus genome and the evolution of the chordate karyotype.</title>
        <authorList>
            <consortium name="US DOE Joint Genome Institute (JGI-PGF)"/>
            <person name="Putnam N.H."/>
            <person name="Butts T."/>
            <person name="Ferrier D.E.K."/>
            <person name="Furlong R.F."/>
            <person name="Hellsten U."/>
            <person name="Kawashima T."/>
            <person name="Robinson-Rechavi M."/>
            <person name="Shoguchi E."/>
            <person name="Terry A."/>
            <person name="Yu J.-K."/>
            <person name="Benito-Gutierrez E.L."/>
            <person name="Dubchak I."/>
            <person name="Garcia-Fernandez J."/>
            <person name="Gibson-Brown J.J."/>
            <person name="Grigoriev I.V."/>
            <person name="Horton A.C."/>
            <person name="de Jong P.J."/>
            <person name="Jurka J."/>
            <person name="Kapitonov V.V."/>
            <person name="Kohara Y."/>
            <person name="Kuroki Y."/>
            <person name="Lindquist E."/>
            <person name="Lucas S."/>
            <person name="Osoegawa K."/>
            <person name="Pennacchio L.A."/>
            <person name="Salamov A.A."/>
            <person name="Satou Y."/>
            <person name="Sauka-Spengler T."/>
            <person name="Schmutz J."/>
            <person name="Shin-I T."/>
            <person name="Toyoda A."/>
            <person name="Bronner-Fraser M."/>
            <person name="Fujiyama A."/>
            <person name="Holland L.Z."/>
            <person name="Holland P.W.H."/>
            <person name="Satoh N."/>
            <person name="Rokhsar D.S."/>
        </authorList>
    </citation>
    <scope>NUCLEOTIDE SEQUENCE [LARGE SCALE GENOMIC DNA]</scope>
    <source>
        <strain evidence="1">S238N-H82</strain>
        <tissue evidence="1">Testes</tissue>
    </source>
</reference>
<proteinExistence type="predicted"/>
<evidence type="ECO:0000313" key="1">
    <source>
        <dbReference type="EMBL" id="EEN59355.1"/>
    </source>
</evidence>
<name>C3YJP8_BRAFL</name>
<dbReference type="InParanoid" id="C3YJP8"/>
<dbReference type="AlphaFoldDB" id="C3YJP8"/>